<protein>
    <submittedName>
        <fullName evidence="2">Uncharacterized protein DUF2141</fullName>
    </submittedName>
</protein>
<sequence length="165" mass="17609">MIALYLAALSMTSNAALKPIGPDAAKCTAGSTHPAMLVIVEGFRARTGTVRVRTFGGSPSTYFDKKKTLLRTEVPTPREGRVAICMPVDRPGVYAVDVRHDINANDKTDRSDGGGASGNPHVTLFDMLFSRKPDPKIVQVRVGSGTTVVPVTLTYLQGGSLQPIR</sequence>
<name>A0A2T5U9H4_9SPHN</name>
<dbReference type="InterPro" id="IPR018673">
    <property type="entry name" value="DUF2141"/>
</dbReference>
<feature type="signal peptide" evidence="1">
    <location>
        <begin position="1"/>
        <end position="15"/>
    </location>
</feature>
<comment type="caution">
    <text evidence="2">The sequence shown here is derived from an EMBL/GenBank/DDBJ whole genome shotgun (WGS) entry which is preliminary data.</text>
</comment>
<evidence type="ECO:0000256" key="1">
    <source>
        <dbReference type="SAM" id="SignalP"/>
    </source>
</evidence>
<reference evidence="2 3" key="1">
    <citation type="submission" date="2018-04" db="EMBL/GenBank/DDBJ databases">
        <title>Genomic Encyclopedia of Type Strains, Phase III (KMG-III): the genomes of soil and plant-associated and newly described type strains.</title>
        <authorList>
            <person name="Whitman W."/>
        </authorList>
    </citation>
    <scope>NUCLEOTIDE SEQUENCE [LARGE SCALE GENOMIC DNA]</scope>
    <source>
        <strain evidence="2 3">MA-olki</strain>
    </source>
</reference>
<evidence type="ECO:0000313" key="2">
    <source>
        <dbReference type="EMBL" id="PTW48140.1"/>
    </source>
</evidence>
<dbReference type="RefSeq" id="WP_244186827.1">
    <property type="nucleotide sequence ID" value="NZ_QAYE01000002.1"/>
</dbReference>
<accession>A0A2T5U9H4</accession>
<dbReference type="EMBL" id="QAYE01000002">
    <property type="protein sequence ID" value="PTW48140.1"/>
    <property type="molecule type" value="Genomic_DNA"/>
</dbReference>
<proteinExistence type="predicted"/>
<dbReference type="Proteomes" id="UP000244013">
    <property type="component" value="Unassembled WGS sequence"/>
</dbReference>
<feature type="chain" id="PRO_5015716698" evidence="1">
    <location>
        <begin position="16"/>
        <end position="165"/>
    </location>
</feature>
<organism evidence="2 3">
    <name type="scientific">Sphingomonas faeni</name>
    <dbReference type="NCBI Taxonomy" id="185950"/>
    <lineage>
        <taxon>Bacteria</taxon>
        <taxon>Pseudomonadati</taxon>
        <taxon>Pseudomonadota</taxon>
        <taxon>Alphaproteobacteria</taxon>
        <taxon>Sphingomonadales</taxon>
        <taxon>Sphingomonadaceae</taxon>
        <taxon>Sphingomonas</taxon>
    </lineage>
</organism>
<evidence type="ECO:0000313" key="3">
    <source>
        <dbReference type="Proteomes" id="UP000244013"/>
    </source>
</evidence>
<dbReference type="Pfam" id="PF09912">
    <property type="entry name" value="DUF2141"/>
    <property type="match status" value="1"/>
</dbReference>
<gene>
    <name evidence="2" type="ORF">C8J25_102229</name>
</gene>
<dbReference type="GeneID" id="91005263"/>
<keyword evidence="1" id="KW-0732">Signal</keyword>
<dbReference type="AlphaFoldDB" id="A0A2T5U9H4"/>